<proteinExistence type="predicted"/>
<protein>
    <submittedName>
        <fullName evidence="2">Uncharacterized protein</fullName>
    </submittedName>
</protein>
<keyword evidence="3" id="KW-1185">Reference proteome</keyword>
<evidence type="ECO:0000313" key="2">
    <source>
        <dbReference type="EMBL" id="CAI5773321.1"/>
    </source>
</evidence>
<gene>
    <name evidence="2" type="ORF">PODLI_1B038989</name>
</gene>
<reference evidence="2" key="1">
    <citation type="submission" date="2022-12" db="EMBL/GenBank/DDBJ databases">
        <authorList>
            <person name="Alioto T."/>
            <person name="Alioto T."/>
            <person name="Gomez Garrido J."/>
        </authorList>
    </citation>
    <scope>NUCLEOTIDE SEQUENCE</scope>
</reference>
<name>A0AA35P2N1_9SAUR</name>
<dbReference type="EMBL" id="OX395129">
    <property type="protein sequence ID" value="CAI5773321.1"/>
    <property type="molecule type" value="Genomic_DNA"/>
</dbReference>
<dbReference type="Proteomes" id="UP001178461">
    <property type="component" value="Chromosome 4"/>
</dbReference>
<organism evidence="2 3">
    <name type="scientific">Podarcis lilfordi</name>
    <name type="common">Lilford's wall lizard</name>
    <dbReference type="NCBI Taxonomy" id="74358"/>
    <lineage>
        <taxon>Eukaryota</taxon>
        <taxon>Metazoa</taxon>
        <taxon>Chordata</taxon>
        <taxon>Craniata</taxon>
        <taxon>Vertebrata</taxon>
        <taxon>Euteleostomi</taxon>
        <taxon>Lepidosauria</taxon>
        <taxon>Squamata</taxon>
        <taxon>Bifurcata</taxon>
        <taxon>Unidentata</taxon>
        <taxon>Episquamata</taxon>
        <taxon>Laterata</taxon>
        <taxon>Lacertibaenia</taxon>
        <taxon>Lacertidae</taxon>
        <taxon>Podarcis</taxon>
    </lineage>
</organism>
<evidence type="ECO:0000256" key="1">
    <source>
        <dbReference type="SAM" id="MobiDB-lite"/>
    </source>
</evidence>
<evidence type="ECO:0000313" key="3">
    <source>
        <dbReference type="Proteomes" id="UP001178461"/>
    </source>
</evidence>
<dbReference type="AlphaFoldDB" id="A0AA35P2N1"/>
<feature type="region of interest" description="Disordered" evidence="1">
    <location>
        <begin position="1"/>
        <end position="25"/>
    </location>
</feature>
<sequence length="182" mass="19381">MQKLQSRAGNVPLPETPRGKQLPVMQNNPEFDVPTGLTPYKAASCVPLCLDTNVETATAIQREAGYISPRRGKCVACMWLRSLPSSCSLMMGNINALPASPFLIMASIFKRDWASGPAHPRDKVRRPPQAAGSAGSRGRPPLPASSLAAGRERRHFCGPPQAAKSLGPALYGGLFDPDSTSS</sequence>
<accession>A0AA35P2N1</accession>
<feature type="region of interest" description="Disordered" evidence="1">
    <location>
        <begin position="115"/>
        <end position="182"/>
    </location>
</feature>